<dbReference type="EMBL" id="UINC01002486">
    <property type="protein sequence ID" value="SUZ97198.1"/>
    <property type="molecule type" value="Genomic_DNA"/>
</dbReference>
<dbReference type="InterPro" id="IPR002941">
    <property type="entry name" value="DNA_methylase_N4/N6"/>
</dbReference>
<dbReference type="Gene3D" id="3.40.50.150">
    <property type="entry name" value="Vaccinia Virus protein VP39"/>
    <property type="match status" value="2"/>
</dbReference>
<reference evidence="4" key="1">
    <citation type="submission" date="2018-05" db="EMBL/GenBank/DDBJ databases">
        <authorList>
            <person name="Lanie J.A."/>
            <person name="Ng W.-L."/>
            <person name="Kazmierczak K.M."/>
            <person name="Andrzejewski T.M."/>
            <person name="Davidsen T.M."/>
            <person name="Wayne K.J."/>
            <person name="Tettelin H."/>
            <person name="Glass J.I."/>
            <person name="Rusch D."/>
            <person name="Podicherti R."/>
            <person name="Tsui H.-C.T."/>
            <person name="Winkler M.E."/>
        </authorList>
    </citation>
    <scope>NUCLEOTIDE SEQUENCE</scope>
</reference>
<sequence length="428" mass="48402">MATVRMTKEELIRCIENFDEFGATTHFEKMKWSANGRSGTTTKAFNEYWTSGQRQAHSLHEISYRACFKPQLPGFFISRLTQPGDAVYDPFMGRGTTLLEAFLFGRKPLGNDINPLSRALLEPRLDPPTMEEITERVESLDLGAADEKYPELEVFFHAETLTQIIALKEHFLRKQIAEGLDRIDRWIRMVALNRLTGHSTGFFSVYSLPPNQAVSIEAQRKINNSRNQTPEPKAIKPRIIRRSKALLKDWKDPRLEHRSVDLGFTLTNEDARHATGIPADTAQLVVTSPPFLDVVNYHSDNWLRCWFLDIDSSCVKLSQIRQPADWQALMTEVLRDVKRILKPGGYVAFEVGEVKAGKILLEDLALPAGVDAGFDPVIVLINVQAFTKTANTWGVTNQRKGTNTNRIVVFQSPEAGKSHRSVNQEAVR</sequence>
<dbReference type="GO" id="GO:0008170">
    <property type="term" value="F:N-methyltransferase activity"/>
    <property type="evidence" value="ECO:0007669"/>
    <property type="project" value="InterPro"/>
</dbReference>
<evidence type="ECO:0000256" key="1">
    <source>
        <dbReference type="ARBA" id="ARBA00022603"/>
    </source>
</evidence>
<accession>A0A381S1K8</accession>
<dbReference type="SUPFAM" id="SSF53335">
    <property type="entry name" value="S-adenosyl-L-methionine-dependent methyltransferases"/>
    <property type="match status" value="3"/>
</dbReference>
<dbReference type="InterPro" id="IPR001091">
    <property type="entry name" value="RM_Methyltransferase"/>
</dbReference>
<evidence type="ECO:0000256" key="2">
    <source>
        <dbReference type="ARBA" id="ARBA00022679"/>
    </source>
</evidence>
<dbReference type="Pfam" id="PF01555">
    <property type="entry name" value="N6_N4_Mtase"/>
    <property type="match status" value="1"/>
</dbReference>
<proteinExistence type="predicted"/>
<keyword evidence="1" id="KW-0489">Methyltransferase</keyword>
<gene>
    <name evidence="4" type="ORF">METZ01_LOCUS50052</name>
</gene>
<evidence type="ECO:0000259" key="3">
    <source>
        <dbReference type="Pfam" id="PF01555"/>
    </source>
</evidence>
<dbReference type="AlphaFoldDB" id="A0A381S1K8"/>
<protein>
    <recommendedName>
        <fullName evidence="3">DNA methylase N-4/N-6 domain-containing protein</fullName>
    </recommendedName>
</protein>
<dbReference type="InterPro" id="IPR029063">
    <property type="entry name" value="SAM-dependent_MTases_sf"/>
</dbReference>
<keyword evidence="2" id="KW-0808">Transferase</keyword>
<dbReference type="PRINTS" id="PR00508">
    <property type="entry name" value="S21N4MTFRASE"/>
</dbReference>
<dbReference type="GO" id="GO:0003677">
    <property type="term" value="F:DNA binding"/>
    <property type="evidence" value="ECO:0007669"/>
    <property type="project" value="InterPro"/>
</dbReference>
<name>A0A381S1K8_9ZZZZ</name>
<organism evidence="4">
    <name type="scientific">marine metagenome</name>
    <dbReference type="NCBI Taxonomy" id="408172"/>
    <lineage>
        <taxon>unclassified sequences</taxon>
        <taxon>metagenomes</taxon>
        <taxon>ecological metagenomes</taxon>
    </lineage>
</organism>
<dbReference type="GO" id="GO:0032259">
    <property type="term" value="P:methylation"/>
    <property type="evidence" value="ECO:0007669"/>
    <property type="project" value="UniProtKB-KW"/>
</dbReference>
<feature type="domain" description="DNA methylase N-4/N-6" evidence="3">
    <location>
        <begin position="32"/>
        <end position="115"/>
    </location>
</feature>
<evidence type="ECO:0000313" key="4">
    <source>
        <dbReference type="EMBL" id="SUZ97198.1"/>
    </source>
</evidence>